<feature type="binding site" description="axial binding residue" evidence="8">
    <location>
        <position position="479"/>
    </location>
    <ligand>
        <name>heme</name>
        <dbReference type="ChEBI" id="CHEBI:30413"/>
    </ligand>
    <ligandPart>
        <name>Fe</name>
        <dbReference type="ChEBI" id="CHEBI:18248"/>
    </ligandPart>
</feature>
<evidence type="ECO:0000256" key="2">
    <source>
        <dbReference type="ARBA" id="ARBA00010617"/>
    </source>
</evidence>
<comment type="cofactor">
    <cofactor evidence="1 8">
        <name>heme</name>
        <dbReference type="ChEBI" id="CHEBI:30413"/>
    </cofactor>
</comment>
<dbReference type="GO" id="GO:0016705">
    <property type="term" value="F:oxidoreductase activity, acting on paired donors, with incorporation or reduction of molecular oxygen"/>
    <property type="evidence" value="ECO:0007669"/>
    <property type="project" value="InterPro"/>
</dbReference>
<dbReference type="PRINTS" id="PR00463">
    <property type="entry name" value="EP450I"/>
</dbReference>
<dbReference type="InterPro" id="IPR002401">
    <property type="entry name" value="Cyt_P450_E_grp-I"/>
</dbReference>
<keyword evidence="3 8" id="KW-0349">Heme</keyword>
<evidence type="ECO:0008006" key="12">
    <source>
        <dbReference type="Google" id="ProtNLM"/>
    </source>
</evidence>
<keyword evidence="6 8" id="KW-0408">Iron</keyword>
<dbReference type="GO" id="GO:0020037">
    <property type="term" value="F:heme binding"/>
    <property type="evidence" value="ECO:0007669"/>
    <property type="project" value="InterPro"/>
</dbReference>
<proteinExistence type="inferred from homology"/>
<keyword evidence="4 8" id="KW-0479">Metal-binding</keyword>
<comment type="similarity">
    <text evidence="2 9">Belongs to the cytochrome P450 family.</text>
</comment>
<dbReference type="InterPro" id="IPR001128">
    <property type="entry name" value="Cyt_P450"/>
</dbReference>
<dbReference type="InterPro" id="IPR036396">
    <property type="entry name" value="Cyt_P450_sf"/>
</dbReference>
<name>A0AAV2QR76_MEGNR</name>
<evidence type="ECO:0000256" key="5">
    <source>
        <dbReference type="ARBA" id="ARBA00023002"/>
    </source>
</evidence>
<dbReference type="CDD" id="cd11054">
    <property type="entry name" value="CYP24A1-like"/>
    <property type="match status" value="1"/>
</dbReference>
<comment type="caution">
    <text evidence="10">The sequence shown here is derived from an EMBL/GenBank/DDBJ whole genome shotgun (WGS) entry which is preliminary data.</text>
</comment>
<dbReference type="InterPro" id="IPR017972">
    <property type="entry name" value="Cyt_P450_CS"/>
</dbReference>
<organism evidence="10 11">
    <name type="scientific">Meganyctiphanes norvegica</name>
    <name type="common">Northern krill</name>
    <name type="synonym">Thysanopoda norvegica</name>
    <dbReference type="NCBI Taxonomy" id="48144"/>
    <lineage>
        <taxon>Eukaryota</taxon>
        <taxon>Metazoa</taxon>
        <taxon>Ecdysozoa</taxon>
        <taxon>Arthropoda</taxon>
        <taxon>Crustacea</taxon>
        <taxon>Multicrustacea</taxon>
        <taxon>Malacostraca</taxon>
        <taxon>Eumalacostraca</taxon>
        <taxon>Eucarida</taxon>
        <taxon>Euphausiacea</taxon>
        <taxon>Euphausiidae</taxon>
        <taxon>Meganyctiphanes</taxon>
    </lineage>
</organism>
<evidence type="ECO:0000256" key="7">
    <source>
        <dbReference type="ARBA" id="ARBA00023033"/>
    </source>
</evidence>
<evidence type="ECO:0000256" key="9">
    <source>
        <dbReference type="RuleBase" id="RU000461"/>
    </source>
</evidence>
<keyword evidence="11" id="KW-1185">Reference proteome</keyword>
<dbReference type="EMBL" id="CAXKWB010008825">
    <property type="protein sequence ID" value="CAL4092626.1"/>
    <property type="molecule type" value="Genomic_DNA"/>
</dbReference>
<evidence type="ECO:0000256" key="4">
    <source>
        <dbReference type="ARBA" id="ARBA00022723"/>
    </source>
</evidence>
<keyword evidence="5 9" id="KW-0560">Oxidoreductase</keyword>
<dbReference type="Pfam" id="PF00067">
    <property type="entry name" value="p450"/>
    <property type="match status" value="1"/>
</dbReference>
<dbReference type="InterPro" id="IPR050479">
    <property type="entry name" value="CYP11_CYP27_families"/>
</dbReference>
<protein>
    <recommendedName>
        <fullName evidence="12">Cytochrome P450</fullName>
    </recommendedName>
</protein>
<evidence type="ECO:0000313" key="10">
    <source>
        <dbReference type="EMBL" id="CAL4092626.1"/>
    </source>
</evidence>
<dbReference type="Proteomes" id="UP001497623">
    <property type="component" value="Unassembled WGS sequence"/>
</dbReference>
<dbReference type="PRINTS" id="PR00385">
    <property type="entry name" value="P450"/>
</dbReference>
<evidence type="ECO:0000256" key="6">
    <source>
        <dbReference type="ARBA" id="ARBA00023004"/>
    </source>
</evidence>
<keyword evidence="7 9" id="KW-0503">Monooxygenase</keyword>
<gene>
    <name evidence="10" type="ORF">MNOR_LOCUS14625</name>
</gene>
<accession>A0AAV2QR76</accession>
<dbReference type="PANTHER" id="PTHR24279:SF120">
    <property type="entry name" value="CYTOCHROME P450"/>
    <property type="match status" value="1"/>
</dbReference>
<evidence type="ECO:0000256" key="3">
    <source>
        <dbReference type="ARBA" id="ARBA00022617"/>
    </source>
</evidence>
<dbReference type="PANTHER" id="PTHR24279">
    <property type="entry name" value="CYTOCHROME P450"/>
    <property type="match status" value="1"/>
</dbReference>
<reference evidence="10 11" key="1">
    <citation type="submission" date="2024-05" db="EMBL/GenBank/DDBJ databases">
        <authorList>
            <person name="Wallberg A."/>
        </authorList>
    </citation>
    <scope>NUCLEOTIDE SEQUENCE [LARGE SCALE GENOMIC DNA]</scope>
</reference>
<dbReference type="SUPFAM" id="SSF48264">
    <property type="entry name" value="Cytochrome P450"/>
    <property type="match status" value="1"/>
</dbReference>
<sequence length="531" mass="61103">MTILQLPRLGCFLLLKQQVASTKMKKISSATILTLRCMASASEAIAMNKPLPFSELPQVPTVPIFGSIPYLATHPKNDVKANHKIFLDLVPKFGPIFKITIPHTFGELVICTNPDDIENVLRSNMSAPKRNGFESVKKIRDENINNYFEGKGGLLAEGVKTDEWWRIRSRVQTPMMRPDNISPYLPSMDEVALNFMDRIPKLRNEKEEMPDDFQFELYKWSLESVALVALNRRLGCFENKKESIRMIKATQDMFECIHKTEMGLRMWTIFPFMPSMIKLKKAQQVFIEIADKHILETYEGLKLSRSKHDDELSLMEILLRTPGLSRKDVVTMILDMLFAGIDTTSHTVAFTLYLLARNPEKQIKMQEEIDQVLGDGSKTLTNAQLKKLSYMKLVIKESLRVFPLIFSGTNRILCEDLVLSGYHIPKGTMVGCMTGYTGWNDTYFPQAKEFIPERWERSRPLGPIHPFSYMPFSYGTRMCIGRRIAEQEMYTFLARALHRYTVGYDGEDMDIETRLVSTPSVPLRFTFTERR</sequence>
<dbReference type="AlphaFoldDB" id="A0AAV2QR76"/>
<dbReference type="GO" id="GO:0005506">
    <property type="term" value="F:iron ion binding"/>
    <property type="evidence" value="ECO:0007669"/>
    <property type="project" value="InterPro"/>
</dbReference>
<dbReference type="PROSITE" id="PS00086">
    <property type="entry name" value="CYTOCHROME_P450"/>
    <property type="match status" value="1"/>
</dbReference>
<evidence type="ECO:0000256" key="8">
    <source>
        <dbReference type="PIRSR" id="PIRSR602401-1"/>
    </source>
</evidence>
<dbReference type="GO" id="GO:0004497">
    <property type="term" value="F:monooxygenase activity"/>
    <property type="evidence" value="ECO:0007669"/>
    <property type="project" value="UniProtKB-KW"/>
</dbReference>
<evidence type="ECO:0000256" key="1">
    <source>
        <dbReference type="ARBA" id="ARBA00001971"/>
    </source>
</evidence>
<dbReference type="Gene3D" id="1.10.630.10">
    <property type="entry name" value="Cytochrome P450"/>
    <property type="match status" value="1"/>
</dbReference>
<evidence type="ECO:0000313" key="11">
    <source>
        <dbReference type="Proteomes" id="UP001497623"/>
    </source>
</evidence>
<dbReference type="FunFam" id="1.10.630.10:FF:000006">
    <property type="entry name" value="Cytochrome P450 302a1, mitochondrial"/>
    <property type="match status" value="1"/>
</dbReference>